<gene>
    <name evidence="2" type="ORF">SAMN02745724_04083</name>
</gene>
<evidence type="ECO:0000256" key="1">
    <source>
        <dbReference type="SAM" id="SignalP"/>
    </source>
</evidence>
<dbReference type="RefSeq" id="WP_091989021.1">
    <property type="nucleotide sequence ID" value="NZ_FOLO01000046.1"/>
</dbReference>
<proteinExistence type="predicted"/>
<reference evidence="2 3" key="1">
    <citation type="submission" date="2016-10" db="EMBL/GenBank/DDBJ databases">
        <authorList>
            <person name="de Groot N.N."/>
        </authorList>
    </citation>
    <scope>NUCLEOTIDE SEQUENCE [LARGE SCALE GENOMIC DNA]</scope>
    <source>
        <strain evidence="2 3">DSM 6059</strain>
    </source>
</reference>
<organism evidence="2 3">
    <name type="scientific">Pseudoalteromonas denitrificans DSM 6059</name>
    <dbReference type="NCBI Taxonomy" id="1123010"/>
    <lineage>
        <taxon>Bacteria</taxon>
        <taxon>Pseudomonadati</taxon>
        <taxon>Pseudomonadota</taxon>
        <taxon>Gammaproteobacteria</taxon>
        <taxon>Alteromonadales</taxon>
        <taxon>Pseudoalteromonadaceae</taxon>
        <taxon>Pseudoalteromonas</taxon>
    </lineage>
</organism>
<evidence type="ECO:0008006" key="4">
    <source>
        <dbReference type="Google" id="ProtNLM"/>
    </source>
</evidence>
<feature type="signal peptide" evidence="1">
    <location>
        <begin position="1"/>
        <end position="20"/>
    </location>
</feature>
<accession>A0A1I1R2D7</accession>
<name>A0A1I1R2D7_9GAMM</name>
<evidence type="ECO:0000313" key="3">
    <source>
        <dbReference type="Proteomes" id="UP000198862"/>
    </source>
</evidence>
<dbReference type="PROSITE" id="PS51257">
    <property type="entry name" value="PROKAR_LIPOPROTEIN"/>
    <property type="match status" value="1"/>
</dbReference>
<feature type="chain" id="PRO_5011641019" description="YgdI/YgdR family lipoprotein" evidence="1">
    <location>
        <begin position="21"/>
        <end position="64"/>
    </location>
</feature>
<dbReference type="Proteomes" id="UP000198862">
    <property type="component" value="Unassembled WGS sequence"/>
</dbReference>
<protein>
    <recommendedName>
        <fullName evidence="4">YgdI/YgdR family lipoprotein</fullName>
    </recommendedName>
</protein>
<sequence length="64" mass="7438">MKFMNIFIATFALTSLTACEMTVTTESFDYSIEEQPELVWELNQETGHIEQKEEITYVIKEKSA</sequence>
<evidence type="ECO:0000313" key="2">
    <source>
        <dbReference type="EMBL" id="SFD28554.1"/>
    </source>
</evidence>
<keyword evidence="1" id="KW-0732">Signal</keyword>
<dbReference type="AlphaFoldDB" id="A0A1I1R2D7"/>
<keyword evidence="3" id="KW-1185">Reference proteome</keyword>
<dbReference type="EMBL" id="FOLO01000046">
    <property type="protein sequence ID" value="SFD28554.1"/>
    <property type="molecule type" value="Genomic_DNA"/>
</dbReference>